<sequence>MEEEIETIYSILFENDIITAKQILLTSYSLQTVNCLMDILKTTWKNPFTNDILDTILDKLTYQQILSLKKTSKTWSTDVDNYYTRRKQYFEKLILSDNKTFDKTVVLKSVSKEIQEGNVSMAKYIIGLIAQFTSNDVDKDFLLYNLARVAISYNFYTLAEFIVGLHITPDTKELLHEIAYNLVFLKKFKEAIRLTQLPIFPTHHIATILKQIGEIALKYGAEDMDLAIHLVELLNKIIYDSSYDDFYRDRDRKLRNEFLDSLVKRLLHPSSRKPTLEDIQQALRLICLPAVFHEKNSQSLLYVIARVAIEHNYLEVALQIIKLQVFSEDKCSEILYRIGSKAIKIGDISLALHISNSYNLLSNHRSMLMNQISDNEK</sequence>
<name>A0A6C0K0T8_9ZZZZ</name>
<evidence type="ECO:0008006" key="2">
    <source>
        <dbReference type="Google" id="ProtNLM"/>
    </source>
</evidence>
<dbReference type="EMBL" id="MN740787">
    <property type="protein sequence ID" value="QHU11652.1"/>
    <property type="molecule type" value="Genomic_DNA"/>
</dbReference>
<dbReference type="AlphaFoldDB" id="A0A6C0K0T8"/>
<evidence type="ECO:0000313" key="1">
    <source>
        <dbReference type="EMBL" id="QHU11652.1"/>
    </source>
</evidence>
<proteinExistence type="predicted"/>
<organism evidence="1">
    <name type="scientific">viral metagenome</name>
    <dbReference type="NCBI Taxonomy" id="1070528"/>
    <lineage>
        <taxon>unclassified sequences</taxon>
        <taxon>metagenomes</taxon>
        <taxon>organismal metagenomes</taxon>
    </lineage>
</organism>
<reference evidence="1" key="1">
    <citation type="journal article" date="2020" name="Nature">
        <title>Giant virus diversity and host interactions through global metagenomics.</title>
        <authorList>
            <person name="Schulz F."/>
            <person name="Roux S."/>
            <person name="Paez-Espino D."/>
            <person name="Jungbluth S."/>
            <person name="Walsh D.A."/>
            <person name="Denef V.J."/>
            <person name="McMahon K.D."/>
            <person name="Konstantinidis K.T."/>
            <person name="Eloe-Fadrosh E.A."/>
            <person name="Kyrpides N.C."/>
            <person name="Woyke T."/>
        </authorList>
    </citation>
    <scope>NUCLEOTIDE SEQUENCE</scope>
    <source>
        <strain evidence="1">GVMAG-S-1101169-75</strain>
    </source>
</reference>
<accession>A0A6C0K0T8</accession>
<protein>
    <recommendedName>
        <fullName evidence="2">F-box domain-containing protein</fullName>
    </recommendedName>
</protein>